<feature type="coiled-coil region" evidence="2">
    <location>
        <begin position="825"/>
        <end position="874"/>
    </location>
</feature>
<accession>A0A9Q4DCX5</accession>
<feature type="compositionally biased region" description="Polar residues" evidence="3">
    <location>
        <begin position="1399"/>
        <end position="1423"/>
    </location>
</feature>
<accession>A0A1E9PQR5</accession>
<dbReference type="RefSeq" id="WP_070558668.1">
    <property type="nucleotide sequence ID" value="NZ_CAJHLJ010000013.1"/>
</dbReference>
<evidence type="ECO:0000313" key="7">
    <source>
        <dbReference type="Proteomes" id="UP000250354"/>
    </source>
</evidence>
<evidence type="ECO:0000256" key="3">
    <source>
        <dbReference type="SAM" id="MobiDB-lite"/>
    </source>
</evidence>
<dbReference type="InterPro" id="IPR010090">
    <property type="entry name" value="Phage_tape_meas"/>
</dbReference>
<gene>
    <name evidence="6" type="ORF">DBT44_0001885</name>
    <name evidence="5" type="ORF">ODY61_01635</name>
</gene>
<reference evidence="5" key="2">
    <citation type="submission" date="2022-09" db="EMBL/GenBank/DDBJ databases">
        <title>Aerococcus urinae taxonomy study.</title>
        <authorList>
            <person name="Christensen J."/>
            <person name="Senneby E."/>
        </authorList>
    </citation>
    <scope>NUCLEOTIDE SEQUENCE</scope>
    <source>
        <strain evidence="5">LUND-41-B12</strain>
    </source>
</reference>
<dbReference type="PANTHER" id="PTHR37813:SF1">
    <property type="entry name" value="FELS-2 PROPHAGE PROTEIN"/>
    <property type="match status" value="1"/>
</dbReference>
<keyword evidence="1" id="KW-1188">Viral release from host cell</keyword>
<feature type="coiled-coil region" evidence="2">
    <location>
        <begin position="985"/>
        <end position="1046"/>
    </location>
</feature>
<protein>
    <submittedName>
        <fullName evidence="5">Phage tail tape measure protein</fullName>
    </submittedName>
</protein>
<evidence type="ECO:0000313" key="8">
    <source>
        <dbReference type="Proteomes" id="UP001069047"/>
    </source>
</evidence>
<reference evidence="6" key="3">
    <citation type="submission" date="2024-02" db="EMBL/GenBank/DDBJ databases">
        <authorList>
            <person name="Choi B."/>
        </authorList>
    </citation>
    <scope>NUCLEOTIDE SEQUENCE</scope>
    <source>
        <strain evidence="6">UMB1016</strain>
    </source>
</reference>
<dbReference type="EMBL" id="JAOTMY010000001">
    <property type="protein sequence ID" value="MCY3086813.1"/>
    <property type="molecule type" value="Genomic_DNA"/>
</dbReference>
<dbReference type="NCBIfam" id="TIGR01760">
    <property type="entry name" value="tape_meas_TP901"/>
    <property type="match status" value="1"/>
</dbReference>
<evidence type="ECO:0000313" key="5">
    <source>
        <dbReference type="EMBL" id="MCY3086813.1"/>
    </source>
</evidence>
<evidence type="ECO:0000313" key="6">
    <source>
        <dbReference type="EMBL" id="WWC55076.1"/>
    </source>
</evidence>
<keyword evidence="2" id="KW-0175">Coiled coil</keyword>
<evidence type="ECO:0000256" key="1">
    <source>
        <dbReference type="ARBA" id="ARBA00022612"/>
    </source>
</evidence>
<dbReference type="EMBL" id="CP145132">
    <property type="protein sequence ID" value="WWC55076.1"/>
    <property type="molecule type" value="Genomic_DNA"/>
</dbReference>
<organism evidence="5 8">
    <name type="scientific">Aerococcus mictus</name>
    <dbReference type="NCBI Taxonomy" id="2976810"/>
    <lineage>
        <taxon>Bacteria</taxon>
        <taxon>Bacillati</taxon>
        <taxon>Bacillota</taxon>
        <taxon>Bacilli</taxon>
        <taxon>Lactobacillales</taxon>
        <taxon>Aerococcaceae</taxon>
        <taxon>Aerococcus</taxon>
    </lineage>
</organism>
<evidence type="ECO:0000256" key="2">
    <source>
        <dbReference type="SAM" id="Coils"/>
    </source>
</evidence>
<feature type="region of interest" description="Disordered" evidence="3">
    <location>
        <begin position="125"/>
        <end position="146"/>
    </location>
</feature>
<sequence length="1692" mass="183268">MSELKRIGVRITAEGTQEYVSAMKQASRDTKIFANEIKQARNMLHTGSSTTDRFTANMKAMGNQVKNYTQQLERLKQRQADINTTIKGNNTNVEKLTSSVRKQSQVVDKLGKEYAEIKKEYDEVSAKKSKAHNNTQKLRQELGKEADEVEESKEEWRKYNAQCKELEPTVKKTKQALDEASAELKEQEKALAQTAKETDKLEKEYADISVASSKAEAEIAGLTREMEKQQQAYIKAGGRLAETSQRFDKLGSGLQTAGHKMMGWGAALTAGVTTPIVALGKRAVETGINFEQQMSRVGAVTQASGADMKRLTQTAKQLGADTVFSATESAQAMELFGQAGFDANEVISAMPGVLDLAAVSGKDVALAAESMAVAMNGFGIEAENATHVADVFAQAAVSTNAEVKDMAEGFKYVAPTASNLGMSIEEVAAAIGILSDNGLKGSTAGTSFNRMLTSMTNVTGPAAKAMDELGISFTDARGELKPIPQIIDELNGALHGMTDAQKQAYLQTIFGQQGSRAMNTLLKEGSGRLVNLTGELQNSTGAAEDMANTMNDNLAGSIEEMMGALETAGIEITEALAPIITEVAEKVADLARSFSELSDEQQQNILKWVGIAAAAGPVLGTLGSLTTVLGGASQAVGWFTRKLGGAQAKAELGNEAFSLGASVLGKFGGKLVSTGGAAKAGAGSIGLLGKVVGALTSPIGLTIGALALGVGAWKLWGEEAYNAGERTRQWGYDVGEAGDQVMTKFSEVEQNVSQAHATMAQNAEKGAQQAKEAYDDLASSITEGLENSINETEKSFSELSSSVQTYLQSSKEATTASLESQKSLVQSYNDDIQRIYQNAAEEKRELSLAEKNHIAAATQEMHKIEVANTQATQEEKLNMLKAYNLQLEDMTDIQLTTMATKATERQKIVTDSYKEQMDQINKLAEEGKISEEDRLGALEVLRSEYHARSLADATQFYAALKEVGTDEAQIAKMLEKHWGEYGITLEDAKNNAKRIKEEAASDNQAFILSTQETTDAMREANDVWNNMLLENKIAELDSNAKEKLSEFIQTEEGWNDLRFVMKNADLNSNQAEFIADIVMAENKWYELSFDERKALMTDNSGEAVEGWLKAQGIWDNLLDEEKDAIVNSNAPEEIQKALEAAGVWEGLDFPTQMMLTQTNAGLKIQEILEAKGTWDNLDPKTQMLLAQSNLDDEVMKFDGFQRIWNDSEFMEKVAQIDTTAPDAKYQLLDLIQEWTGTQLEEKDGQVTVKEWGVDEAAESLNKYKNEVNGTPDEANKNVNVSSSGTEEANANLDSTKEKATQLDGTDPIVATTTNATFTQVELDLARQTAEELDSKTAYVGTSTNALGTKEQLDSTSGSANILGSKNPYVGAYTNALNAKAQLDQATGSADVLGSKNPHVGTSTDANNTAGQLDNTTGSAQKLDSQAPDIPTDTNALETTGLLDDTTLAARIANNQFADIPTKTNALTTRDQINSAGNAASRWNGFRATISVFAQKIGDAWNFITGRSATGTYYIPKTGMRLLGDGGRKEPYLTPDGRFGVSGDHDELQPLPKGSRVWPSRQAFRQSARTNKKLRPYLDQLPKFAKGGTIQNPYDGYMGLVGEAGPEIFQIAQGKVSITPITQRQRTQVLNQNGGQADMTETNDLLRTLIQMIAQGHVLEMDKTEVGRVIYSEIDSMMNNQMERQSVMNMRGG</sequence>
<proteinExistence type="predicted"/>
<dbReference type="Proteomes" id="UP001069047">
    <property type="component" value="Unassembled WGS sequence"/>
</dbReference>
<dbReference type="Proteomes" id="UP000250354">
    <property type="component" value="Chromosome"/>
</dbReference>
<feature type="domain" description="Phage tail tape measure protein" evidence="4">
    <location>
        <begin position="313"/>
        <end position="511"/>
    </location>
</feature>
<keyword evidence="7" id="KW-1185">Reference proteome</keyword>
<name>A0A1E9PQR5_9LACT</name>
<reference evidence="6 7" key="1">
    <citation type="journal article" date="2020" name="J. Bacteriol.">
        <title>Aerococcus urinae Isolated from Women with Lower Urinary Tract Symptoms: In Vitro Aggregation and Genome Analysis.</title>
        <authorList>
            <person name="Hilt E.E."/>
            <person name="Putonti C."/>
            <person name="Thomas-White K."/>
            <person name="Lewis A.L."/>
            <person name="Visick K.L."/>
            <person name="Gilbert N.M."/>
            <person name="Wolfe A.J."/>
        </authorList>
    </citation>
    <scope>NUCLEOTIDE SEQUENCE [LARGE SCALE GENOMIC DNA]</scope>
    <source>
        <strain evidence="6 7">UMB1016</strain>
    </source>
</reference>
<dbReference type="Pfam" id="PF10145">
    <property type="entry name" value="PhageMin_Tail"/>
    <property type="match status" value="1"/>
</dbReference>
<dbReference type="PANTHER" id="PTHR37813">
    <property type="entry name" value="FELS-2 PROPHAGE PROTEIN"/>
    <property type="match status" value="1"/>
</dbReference>
<feature type="region of interest" description="Disordered" evidence="3">
    <location>
        <begin position="1398"/>
        <end position="1430"/>
    </location>
</feature>
<evidence type="ECO:0000259" key="4">
    <source>
        <dbReference type="Pfam" id="PF10145"/>
    </source>
</evidence>